<evidence type="ECO:0000313" key="3">
    <source>
        <dbReference type="Proteomes" id="UP000188219"/>
    </source>
</evidence>
<dbReference type="Pfam" id="PF14336">
    <property type="entry name" value="GLUCM-like_C"/>
    <property type="match status" value="1"/>
</dbReference>
<reference evidence="2" key="1">
    <citation type="submission" date="2017-02" db="EMBL/GenBank/DDBJ databases">
        <title>Genome of Microbulbifer agarilyticus GP101.</title>
        <authorList>
            <person name="Jung J."/>
            <person name="Bae S.S."/>
            <person name="Baek K."/>
        </authorList>
    </citation>
    <scope>NUCLEOTIDE SEQUENCE [LARGE SCALE GENOMIC DNA]</scope>
    <source>
        <strain evidence="2">GP101</strain>
    </source>
</reference>
<dbReference type="STRING" id="260552.Mag101_06110"/>
<dbReference type="AlphaFoldDB" id="A0A1Q2M4R7"/>
<dbReference type="Proteomes" id="UP000188219">
    <property type="component" value="Chromosome"/>
</dbReference>
<protein>
    <recommendedName>
        <fullName evidence="1">D-glutamate cyclase-like C-terminal domain-containing protein</fullName>
    </recommendedName>
</protein>
<dbReference type="EMBL" id="CP019650">
    <property type="protein sequence ID" value="AQQ67257.1"/>
    <property type="molecule type" value="Genomic_DNA"/>
</dbReference>
<dbReference type="InterPro" id="IPR025504">
    <property type="entry name" value="GLUCM_C"/>
</dbReference>
<proteinExistence type="predicted"/>
<sequence length="318" mass="33232">MDKLAFEKGLRPSTAQLAMQLEALMVAGNLRGMATVRDSGYRGFLRDSVQALLRNSERVAIVSGFPVGEHFETDGPAGAIALANGLLKLGAEVALLGAASYAKALENALPSAISNGDQFAGSIVSIEKDQSEFQLRNFVSDFKPSLVIFIEVPGAGADGTHRNMRFEDISEQTISWETLLTLVACPTIAIADGGNELGMGLVASHLEQLPIACASASTDHLVLADVSNWGAYALLALASACVGRSLLEGFELTTCLNALVEAGFVDGVTQCSVATEDGLPLARSESFIQGVQALAAPVVAERHVSELLGADHLASGYV</sequence>
<dbReference type="PANTHER" id="PTHR32022:SF10">
    <property type="entry name" value="D-GLUTAMATE CYCLASE, MITOCHONDRIAL"/>
    <property type="match status" value="1"/>
</dbReference>
<keyword evidence="3" id="KW-1185">Reference proteome</keyword>
<dbReference type="KEGG" id="maga:Mag101_06110"/>
<dbReference type="RefSeq" id="WP_077402208.1">
    <property type="nucleotide sequence ID" value="NZ_CP019650.1"/>
</dbReference>
<dbReference type="OrthoDB" id="1668885at2"/>
<dbReference type="Gene3D" id="3.90.1640.20">
    <property type="entry name" value="TON_0340"/>
    <property type="match status" value="1"/>
</dbReference>
<evidence type="ECO:0000259" key="1">
    <source>
        <dbReference type="Pfam" id="PF14336"/>
    </source>
</evidence>
<feature type="domain" description="D-glutamate cyclase-like C-terminal" evidence="1">
    <location>
        <begin position="24"/>
        <end position="290"/>
    </location>
</feature>
<organism evidence="2 3">
    <name type="scientific">Microbulbifer agarilyticus</name>
    <dbReference type="NCBI Taxonomy" id="260552"/>
    <lineage>
        <taxon>Bacteria</taxon>
        <taxon>Pseudomonadati</taxon>
        <taxon>Pseudomonadota</taxon>
        <taxon>Gammaproteobacteria</taxon>
        <taxon>Cellvibrionales</taxon>
        <taxon>Microbulbiferaceae</taxon>
        <taxon>Microbulbifer</taxon>
    </lineage>
</organism>
<accession>A0A1Q2M4R7</accession>
<evidence type="ECO:0000313" key="2">
    <source>
        <dbReference type="EMBL" id="AQQ67257.1"/>
    </source>
</evidence>
<dbReference type="PANTHER" id="PTHR32022">
    <property type="entry name" value="D-GLUTAMATE CYCLASE, MITOCHONDRIAL"/>
    <property type="match status" value="1"/>
</dbReference>
<gene>
    <name evidence="2" type="ORF">Mag101_06110</name>
</gene>
<name>A0A1Q2M4R7_9GAMM</name>